<name>A0A061QZD2_9CHLO</name>
<dbReference type="EMBL" id="GBEZ01023045">
    <property type="protein sequence ID" value="JAC63820.1"/>
    <property type="molecule type" value="Transcribed_RNA"/>
</dbReference>
<dbReference type="AlphaFoldDB" id="A0A061QZD2"/>
<organism evidence="1">
    <name type="scientific">Tetraselmis sp. GSL018</name>
    <dbReference type="NCBI Taxonomy" id="582737"/>
    <lineage>
        <taxon>Eukaryota</taxon>
        <taxon>Viridiplantae</taxon>
        <taxon>Chlorophyta</taxon>
        <taxon>core chlorophytes</taxon>
        <taxon>Chlorodendrophyceae</taxon>
        <taxon>Chlorodendrales</taxon>
        <taxon>Chlorodendraceae</taxon>
        <taxon>Tetraselmis</taxon>
    </lineage>
</organism>
<sequence>FSENCLQKSLQKMVLNQLHTDQFAIGENMLELSKFAEPSLDKQRLLSENGCFPQTPRAPENRIVVELPPAPRKSKVVSRSVKRRISFHLEESF</sequence>
<feature type="non-terminal residue" evidence="1">
    <location>
        <position position="1"/>
    </location>
</feature>
<accession>A0A061QZD2</accession>
<proteinExistence type="predicted"/>
<reference evidence="1" key="1">
    <citation type="submission" date="2014-05" db="EMBL/GenBank/DDBJ databases">
        <title>The transcriptome of the halophilic microalga Tetraselmis sp. GSL018 isolated from the Great Salt Lake, Utah.</title>
        <authorList>
            <person name="Jinkerson R.E."/>
            <person name="D'Adamo S."/>
            <person name="Posewitz M.C."/>
        </authorList>
    </citation>
    <scope>NUCLEOTIDE SEQUENCE</scope>
    <source>
        <strain evidence="1">GSL018</strain>
    </source>
</reference>
<protein>
    <submittedName>
        <fullName evidence="1">Uncharacterized protein</fullName>
    </submittedName>
</protein>
<gene>
    <name evidence="1" type="ORF">TSPGSL018_19676</name>
</gene>
<evidence type="ECO:0000313" key="1">
    <source>
        <dbReference type="EMBL" id="JAC63820.1"/>
    </source>
</evidence>